<evidence type="ECO:0000256" key="1">
    <source>
        <dbReference type="SAM" id="MobiDB-lite"/>
    </source>
</evidence>
<proteinExistence type="predicted"/>
<dbReference type="InterPro" id="IPR038765">
    <property type="entry name" value="Papain-like_cys_pep_sf"/>
</dbReference>
<name>A0AAN8T1Q3_SOLBU</name>
<dbReference type="SUPFAM" id="SSF54001">
    <property type="entry name" value="Cysteine proteinases"/>
    <property type="match status" value="1"/>
</dbReference>
<dbReference type="PANTHER" id="PTHR33022">
    <property type="entry name" value="DUF1985 DOMAIN-CONTAINING PROTEIN"/>
    <property type="match status" value="1"/>
</dbReference>
<sequence>MEKTPRKSPRLNKYVVIIDSTSIICSRPSFDLHEADCGLYTCSFAEYVCRGDMDISMSVFDSENLRLQYKALLWNYGKRKIDTGAISQNEDSGKGGQLIRKEKKD</sequence>
<feature type="region of interest" description="Disordered" evidence="1">
    <location>
        <begin position="85"/>
        <end position="105"/>
    </location>
</feature>
<evidence type="ECO:0000313" key="3">
    <source>
        <dbReference type="Proteomes" id="UP001371456"/>
    </source>
</evidence>
<organism evidence="2 3">
    <name type="scientific">Solanum bulbocastanum</name>
    <name type="common">Wild potato</name>
    <dbReference type="NCBI Taxonomy" id="147425"/>
    <lineage>
        <taxon>Eukaryota</taxon>
        <taxon>Viridiplantae</taxon>
        <taxon>Streptophyta</taxon>
        <taxon>Embryophyta</taxon>
        <taxon>Tracheophyta</taxon>
        <taxon>Spermatophyta</taxon>
        <taxon>Magnoliopsida</taxon>
        <taxon>eudicotyledons</taxon>
        <taxon>Gunneridae</taxon>
        <taxon>Pentapetalae</taxon>
        <taxon>asterids</taxon>
        <taxon>lamiids</taxon>
        <taxon>Solanales</taxon>
        <taxon>Solanaceae</taxon>
        <taxon>Solanoideae</taxon>
        <taxon>Solaneae</taxon>
        <taxon>Solanum</taxon>
    </lineage>
</organism>
<dbReference type="PANTHER" id="PTHR33022:SF21">
    <property type="entry name" value="UBIQUITIN-LIKE PROTEASE FAMILY PROFILE DOMAIN-CONTAINING PROTEIN"/>
    <property type="match status" value="1"/>
</dbReference>
<keyword evidence="3" id="KW-1185">Reference proteome</keyword>
<comment type="caution">
    <text evidence="2">The sequence shown here is derived from an EMBL/GenBank/DDBJ whole genome shotgun (WGS) entry which is preliminary data.</text>
</comment>
<dbReference type="Proteomes" id="UP001371456">
    <property type="component" value="Unassembled WGS sequence"/>
</dbReference>
<reference evidence="2 3" key="1">
    <citation type="submission" date="2024-02" db="EMBL/GenBank/DDBJ databases">
        <title>de novo genome assembly of Solanum bulbocastanum strain 11H21.</title>
        <authorList>
            <person name="Hosaka A.J."/>
        </authorList>
    </citation>
    <scope>NUCLEOTIDE SEQUENCE [LARGE SCALE GENOMIC DNA]</scope>
    <source>
        <tissue evidence="2">Young leaves</tissue>
    </source>
</reference>
<dbReference type="EMBL" id="JBANQN010000011">
    <property type="protein sequence ID" value="KAK6776108.1"/>
    <property type="molecule type" value="Genomic_DNA"/>
</dbReference>
<accession>A0AAN8T1Q3</accession>
<evidence type="ECO:0000313" key="2">
    <source>
        <dbReference type="EMBL" id="KAK6776108.1"/>
    </source>
</evidence>
<protein>
    <submittedName>
        <fullName evidence="2">Uncharacterized protein</fullName>
    </submittedName>
</protein>
<dbReference type="AlphaFoldDB" id="A0AAN8T1Q3"/>
<gene>
    <name evidence="2" type="ORF">RDI58_027109</name>
</gene>